<dbReference type="EC" id="1.5.1.33" evidence="3"/>
<dbReference type="Proteomes" id="UP001273505">
    <property type="component" value="Unassembled WGS sequence"/>
</dbReference>
<organism evidence="3 4">
    <name type="scientific">Gilvimarinus gilvus</name>
    <dbReference type="NCBI Taxonomy" id="3058038"/>
    <lineage>
        <taxon>Bacteria</taxon>
        <taxon>Pseudomonadati</taxon>
        <taxon>Pseudomonadota</taxon>
        <taxon>Gammaproteobacteria</taxon>
        <taxon>Cellvibrionales</taxon>
        <taxon>Cellvibrionaceae</taxon>
        <taxon>Gilvimarinus</taxon>
    </lineage>
</organism>
<dbReference type="PRINTS" id="PR00081">
    <property type="entry name" value="GDHRDH"/>
</dbReference>
<evidence type="ECO:0000256" key="2">
    <source>
        <dbReference type="ARBA" id="ARBA00023002"/>
    </source>
</evidence>
<evidence type="ECO:0000256" key="1">
    <source>
        <dbReference type="ARBA" id="ARBA00006484"/>
    </source>
</evidence>
<comment type="similarity">
    <text evidence="1">Belongs to the short-chain dehydrogenases/reductases (SDR) family.</text>
</comment>
<evidence type="ECO:0000313" key="3">
    <source>
        <dbReference type="EMBL" id="MDX6849281.1"/>
    </source>
</evidence>
<dbReference type="Pfam" id="PF13561">
    <property type="entry name" value="adh_short_C2"/>
    <property type="match status" value="1"/>
</dbReference>
<sequence length="247" mass="25951">MTDSPVALITGGARRIGAAIARKLHSAGWRLVIHCHHSLSDAEQLAGQLNSQRAASVNVLSADLCAMDQVKTLADSALTSFGQINALINNASSFYPTAIGEACESQWDDLIGSNLKAPFFLSQHLTPALTASKGCIVNIADIHAERPLKGHSIYCIAKAGNVMLTKTLARELAPDVRVNGIAPGAIAWPEDAAALSEAEQSAILQRVALGRTGEPDDIARTVAFLLHDAPYISGQIIAVDGGRTLQG</sequence>
<dbReference type="InterPro" id="IPR036291">
    <property type="entry name" value="NAD(P)-bd_dom_sf"/>
</dbReference>
<gene>
    <name evidence="3" type="ORF">SCD92_07905</name>
</gene>
<dbReference type="NCBIfam" id="NF006598">
    <property type="entry name" value="PRK09135.1"/>
    <property type="match status" value="1"/>
</dbReference>
<dbReference type="PRINTS" id="PR00080">
    <property type="entry name" value="SDRFAMILY"/>
</dbReference>
<evidence type="ECO:0000313" key="4">
    <source>
        <dbReference type="Proteomes" id="UP001273505"/>
    </source>
</evidence>
<dbReference type="PANTHER" id="PTHR43639">
    <property type="entry name" value="OXIDOREDUCTASE, SHORT-CHAIN DEHYDROGENASE/REDUCTASE FAMILY (AFU_ORTHOLOGUE AFUA_5G02870)"/>
    <property type="match status" value="1"/>
</dbReference>
<comment type="caution">
    <text evidence="3">The sequence shown here is derived from an EMBL/GenBank/DDBJ whole genome shotgun (WGS) entry which is preliminary data.</text>
</comment>
<dbReference type="InterPro" id="IPR002347">
    <property type="entry name" value="SDR_fam"/>
</dbReference>
<dbReference type="GO" id="GO:0047040">
    <property type="term" value="F:pteridine reductase activity"/>
    <property type="evidence" value="ECO:0007669"/>
    <property type="project" value="UniProtKB-EC"/>
</dbReference>
<accession>A0ABU4RYN3</accession>
<protein>
    <submittedName>
        <fullName evidence="3">Pteridine reductase</fullName>
        <ecNumber evidence="3">1.5.1.33</ecNumber>
    </submittedName>
</protein>
<keyword evidence="2 3" id="KW-0560">Oxidoreductase</keyword>
<proteinExistence type="inferred from homology"/>
<dbReference type="PANTHER" id="PTHR43639:SF1">
    <property type="entry name" value="SHORT-CHAIN DEHYDROGENASE_REDUCTASE FAMILY PROTEIN"/>
    <property type="match status" value="1"/>
</dbReference>
<reference evidence="3 4" key="1">
    <citation type="submission" date="2023-11" db="EMBL/GenBank/DDBJ databases">
        <title>Gilvimarinus fulvus sp. nov., isolated from the surface of Kelp.</title>
        <authorList>
            <person name="Sun Y.Y."/>
            <person name="Gong Y."/>
            <person name="Du Z.J."/>
        </authorList>
    </citation>
    <scope>NUCLEOTIDE SEQUENCE [LARGE SCALE GENOMIC DNA]</scope>
    <source>
        <strain evidence="3 4">SDUM040013</strain>
    </source>
</reference>
<dbReference type="Gene3D" id="3.40.50.720">
    <property type="entry name" value="NAD(P)-binding Rossmann-like Domain"/>
    <property type="match status" value="1"/>
</dbReference>
<name>A0ABU4RYN3_9GAMM</name>
<dbReference type="RefSeq" id="WP_302721519.1">
    <property type="nucleotide sequence ID" value="NZ_JAULRU010000319.1"/>
</dbReference>
<keyword evidence="4" id="KW-1185">Reference proteome</keyword>
<dbReference type="SUPFAM" id="SSF51735">
    <property type="entry name" value="NAD(P)-binding Rossmann-fold domains"/>
    <property type="match status" value="1"/>
</dbReference>
<dbReference type="EMBL" id="JAXAFO010000010">
    <property type="protein sequence ID" value="MDX6849281.1"/>
    <property type="molecule type" value="Genomic_DNA"/>
</dbReference>